<feature type="chain" id="PRO_5045093465" evidence="1">
    <location>
        <begin position="27"/>
        <end position="218"/>
    </location>
</feature>
<dbReference type="CDD" id="cd00118">
    <property type="entry name" value="LysM"/>
    <property type="match status" value="1"/>
</dbReference>
<dbReference type="SMART" id="SM00257">
    <property type="entry name" value="LysM"/>
    <property type="match status" value="1"/>
</dbReference>
<dbReference type="SUPFAM" id="SSF54106">
    <property type="entry name" value="LysM domain"/>
    <property type="match status" value="1"/>
</dbReference>
<dbReference type="PANTHER" id="PTHR33734">
    <property type="entry name" value="LYSM DOMAIN-CONTAINING GPI-ANCHORED PROTEIN 2"/>
    <property type="match status" value="1"/>
</dbReference>
<dbReference type="InterPro" id="IPR036779">
    <property type="entry name" value="LysM_dom_sf"/>
</dbReference>
<protein>
    <submittedName>
        <fullName evidence="3">Cell wall hydrolase</fullName>
    </submittedName>
</protein>
<reference evidence="3 4" key="1">
    <citation type="submission" date="2023-01" db="EMBL/GenBank/DDBJ databases">
        <title>Genome-based reclassification of Anoxybacillus geothermalis as a later heterotypic synonym of Anoxybacillus rupiensis.</title>
        <authorList>
            <person name="Inan Bektas K."/>
            <person name="Canakci S."/>
            <person name="Belduz A.A."/>
            <person name="Guler H.H."/>
        </authorList>
    </citation>
    <scope>NUCLEOTIDE SEQUENCE [LARGE SCALE GENOMIC DNA]</scope>
    <source>
        <strain evidence="3 4">DSM 17127</strain>
    </source>
</reference>
<dbReference type="InterPro" id="IPR011105">
    <property type="entry name" value="Cell_wall_hydrolase_SleB"/>
</dbReference>
<dbReference type="Pfam" id="PF07486">
    <property type="entry name" value="Hydrolase_2"/>
    <property type="match status" value="1"/>
</dbReference>
<keyword evidence="4" id="KW-1185">Reference proteome</keyword>
<proteinExistence type="predicted"/>
<dbReference type="RefSeq" id="WP_159719638.1">
    <property type="nucleotide sequence ID" value="NZ_JAGUQN010000028.1"/>
</dbReference>
<evidence type="ECO:0000313" key="4">
    <source>
        <dbReference type="Proteomes" id="UP001213979"/>
    </source>
</evidence>
<comment type="caution">
    <text evidence="3">The sequence shown here is derived from an EMBL/GenBank/DDBJ whole genome shotgun (WGS) entry which is preliminary data.</text>
</comment>
<dbReference type="PANTHER" id="PTHR33734:SF22">
    <property type="entry name" value="MEMBRANE-BOUND LYTIC MUREIN TRANSGLYCOSYLASE D"/>
    <property type="match status" value="1"/>
</dbReference>
<gene>
    <name evidence="3" type="ORF">PNH38_05115</name>
</gene>
<dbReference type="InterPro" id="IPR042047">
    <property type="entry name" value="SleB_dom1"/>
</dbReference>
<dbReference type="InterPro" id="IPR018392">
    <property type="entry name" value="LysM"/>
</dbReference>
<evidence type="ECO:0000313" key="3">
    <source>
        <dbReference type="EMBL" id="MDE8563266.1"/>
    </source>
</evidence>
<name>A0ABT5W1R2_9BACL</name>
<dbReference type="GO" id="GO:0016787">
    <property type="term" value="F:hydrolase activity"/>
    <property type="evidence" value="ECO:0007669"/>
    <property type="project" value="UniProtKB-KW"/>
</dbReference>
<accession>A0ABT5W1R2</accession>
<dbReference type="Proteomes" id="UP001213979">
    <property type="component" value="Unassembled WGS sequence"/>
</dbReference>
<keyword evidence="3" id="KW-0378">Hydrolase</keyword>
<dbReference type="Pfam" id="PF01476">
    <property type="entry name" value="LysM"/>
    <property type="match status" value="1"/>
</dbReference>
<feature type="domain" description="LysM" evidence="2">
    <location>
        <begin position="31"/>
        <end position="74"/>
    </location>
</feature>
<organism evidence="3 4">
    <name type="scientific">Anoxybacteroides rupiense</name>
    <dbReference type="NCBI Taxonomy" id="311460"/>
    <lineage>
        <taxon>Bacteria</taxon>
        <taxon>Bacillati</taxon>
        <taxon>Bacillota</taxon>
        <taxon>Bacilli</taxon>
        <taxon>Bacillales</taxon>
        <taxon>Anoxybacillaceae</taxon>
        <taxon>Anoxybacteroides</taxon>
    </lineage>
</organism>
<dbReference type="EMBL" id="JAQOTG010000002">
    <property type="protein sequence ID" value="MDE8563266.1"/>
    <property type="molecule type" value="Genomic_DNA"/>
</dbReference>
<sequence length="218" mass="24302">MIKRILAILAVVGCMVVAFTPHKSSAATTYTYYKVQKGDSFYKIAQKYKTSVSMLKTLNKKTTDRILVGETLKVPVIATAKKTTTASSAAKWKITAEERTLLAQLVQAETGSSEPFAGKVEVALVILNRVKDPAFPNTIKGVIYQKTKTGYAFVPVKTGKLTKIRPTKQDYDAVDRAVALFPSDRRHSLYFYNPAITKDRWMLSRPVTIRIGHHAFAR</sequence>
<dbReference type="PROSITE" id="PS51782">
    <property type="entry name" value="LYSM"/>
    <property type="match status" value="1"/>
</dbReference>
<dbReference type="Gene3D" id="6.20.240.60">
    <property type="match status" value="1"/>
</dbReference>
<keyword evidence="1" id="KW-0732">Signal</keyword>
<dbReference type="Gene3D" id="1.10.10.2520">
    <property type="entry name" value="Cell wall hydrolase SleB, domain 1"/>
    <property type="match status" value="1"/>
</dbReference>
<feature type="signal peptide" evidence="1">
    <location>
        <begin position="1"/>
        <end position="26"/>
    </location>
</feature>
<dbReference type="Gene3D" id="3.10.350.10">
    <property type="entry name" value="LysM domain"/>
    <property type="match status" value="1"/>
</dbReference>
<evidence type="ECO:0000256" key="1">
    <source>
        <dbReference type="SAM" id="SignalP"/>
    </source>
</evidence>
<evidence type="ECO:0000259" key="2">
    <source>
        <dbReference type="PROSITE" id="PS51782"/>
    </source>
</evidence>